<dbReference type="Pfam" id="PF00703">
    <property type="entry name" value="Glyco_hydro_2"/>
    <property type="match status" value="1"/>
</dbReference>
<keyword evidence="4" id="KW-0378">Hydrolase</keyword>
<dbReference type="Gene3D" id="2.60.40.10">
    <property type="entry name" value="Immunoglobulins"/>
    <property type="match status" value="2"/>
</dbReference>
<protein>
    <recommendedName>
        <fullName evidence="3">beta-galactosidase</fullName>
        <ecNumber evidence="3">3.2.1.23</ecNumber>
    </recommendedName>
    <alternativeName>
        <fullName evidence="6">Lactase</fullName>
    </alternativeName>
</protein>
<dbReference type="PANTHER" id="PTHR46323">
    <property type="entry name" value="BETA-GALACTOSIDASE"/>
    <property type="match status" value="1"/>
</dbReference>
<dbReference type="AlphaFoldDB" id="A0A086T9D9"/>
<dbReference type="OrthoDB" id="408320at2759"/>
<dbReference type="Pfam" id="PF02836">
    <property type="entry name" value="Glyco_hydro_2_C"/>
    <property type="match status" value="1"/>
</dbReference>
<proteinExistence type="inferred from homology"/>
<dbReference type="Pfam" id="PF02929">
    <property type="entry name" value="Bgal_small_N"/>
    <property type="match status" value="1"/>
</dbReference>
<dbReference type="InterPro" id="IPR008979">
    <property type="entry name" value="Galactose-bd-like_sf"/>
</dbReference>
<name>A0A086T9D9_HAPC1</name>
<dbReference type="GO" id="GO:0009341">
    <property type="term" value="C:beta-galactosidase complex"/>
    <property type="evidence" value="ECO:0007669"/>
    <property type="project" value="InterPro"/>
</dbReference>
<dbReference type="InterPro" id="IPR006101">
    <property type="entry name" value="Glyco_hydro_2"/>
</dbReference>
<evidence type="ECO:0000256" key="4">
    <source>
        <dbReference type="ARBA" id="ARBA00022801"/>
    </source>
</evidence>
<comment type="catalytic activity">
    <reaction evidence="1">
        <text>Hydrolysis of terminal non-reducing beta-D-galactose residues in beta-D-galactosides.</text>
        <dbReference type="EC" id="3.2.1.23"/>
    </reaction>
</comment>
<dbReference type="InterPro" id="IPR032312">
    <property type="entry name" value="LacZ_4"/>
</dbReference>
<dbReference type="EMBL" id="JPKY01000024">
    <property type="protein sequence ID" value="KFH45971.1"/>
    <property type="molecule type" value="Genomic_DNA"/>
</dbReference>
<dbReference type="SUPFAM" id="SSF51445">
    <property type="entry name" value="(Trans)glycosidases"/>
    <property type="match status" value="1"/>
</dbReference>
<dbReference type="Pfam" id="PF02837">
    <property type="entry name" value="Glyco_hydro_2_N"/>
    <property type="match status" value="1"/>
</dbReference>
<dbReference type="EC" id="3.2.1.23" evidence="3"/>
<gene>
    <name evidence="8" type="ORF">ACRE_031930</name>
</gene>
<dbReference type="GO" id="GO:0030246">
    <property type="term" value="F:carbohydrate binding"/>
    <property type="evidence" value="ECO:0007669"/>
    <property type="project" value="InterPro"/>
</dbReference>
<dbReference type="SUPFAM" id="SSF49303">
    <property type="entry name" value="beta-Galactosidase/glucuronidase domain"/>
    <property type="match status" value="2"/>
</dbReference>
<dbReference type="InterPro" id="IPR006103">
    <property type="entry name" value="Glyco_hydro_2_cat"/>
</dbReference>
<dbReference type="InterPro" id="IPR013783">
    <property type="entry name" value="Ig-like_fold"/>
</dbReference>
<organism evidence="8 9">
    <name type="scientific">Hapsidospora chrysogenum (strain ATCC 11550 / CBS 779.69 / DSM 880 / IAM 14645 / JCM 23072 / IMI 49137)</name>
    <name type="common">Acremonium chrysogenum</name>
    <dbReference type="NCBI Taxonomy" id="857340"/>
    <lineage>
        <taxon>Eukaryota</taxon>
        <taxon>Fungi</taxon>
        <taxon>Dikarya</taxon>
        <taxon>Ascomycota</taxon>
        <taxon>Pezizomycotina</taxon>
        <taxon>Sordariomycetes</taxon>
        <taxon>Hypocreomycetidae</taxon>
        <taxon>Hypocreales</taxon>
        <taxon>Bionectriaceae</taxon>
        <taxon>Hapsidospora</taxon>
    </lineage>
</organism>
<dbReference type="Proteomes" id="UP000029964">
    <property type="component" value="Unassembled WGS sequence"/>
</dbReference>
<dbReference type="InterPro" id="IPR004199">
    <property type="entry name" value="B-gal_small/dom_5"/>
</dbReference>
<keyword evidence="9" id="KW-1185">Reference proteome</keyword>
<evidence type="ECO:0000256" key="2">
    <source>
        <dbReference type="ARBA" id="ARBA00007401"/>
    </source>
</evidence>
<evidence type="ECO:0000259" key="7">
    <source>
        <dbReference type="SMART" id="SM01038"/>
    </source>
</evidence>
<evidence type="ECO:0000256" key="6">
    <source>
        <dbReference type="ARBA" id="ARBA00032230"/>
    </source>
</evidence>
<dbReference type="Pfam" id="PF16353">
    <property type="entry name" value="LacZ_4"/>
    <property type="match status" value="1"/>
</dbReference>
<evidence type="ECO:0000256" key="3">
    <source>
        <dbReference type="ARBA" id="ARBA00012756"/>
    </source>
</evidence>
<dbReference type="GO" id="GO:0004565">
    <property type="term" value="F:beta-galactosidase activity"/>
    <property type="evidence" value="ECO:0007669"/>
    <property type="project" value="UniProtKB-EC"/>
</dbReference>
<dbReference type="HOGENOM" id="CLU_002346_0_2_1"/>
<dbReference type="GO" id="GO:0005990">
    <property type="term" value="P:lactose catabolic process"/>
    <property type="evidence" value="ECO:0007669"/>
    <property type="project" value="TreeGrafter"/>
</dbReference>
<evidence type="ECO:0000313" key="8">
    <source>
        <dbReference type="EMBL" id="KFH45971.1"/>
    </source>
</evidence>
<dbReference type="STRING" id="857340.A0A086T9D9"/>
<evidence type="ECO:0000256" key="5">
    <source>
        <dbReference type="ARBA" id="ARBA00023295"/>
    </source>
</evidence>
<reference evidence="9" key="1">
    <citation type="journal article" date="2014" name="Genome Announc.">
        <title>Genome sequence and annotation of Acremonium chrysogenum, producer of the beta-lactam antibiotic cephalosporin C.</title>
        <authorList>
            <person name="Terfehr D."/>
            <person name="Dahlmann T.A."/>
            <person name="Specht T."/>
            <person name="Zadra I."/>
            <person name="Kuernsteiner H."/>
            <person name="Kueck U."/>
        </authorList>
    </citation>
    <scope>NUCLEOTIDE SEQUENCE [LARGE SCALE GENOMIC DNA]</scope>
    <source>
        <strain evidence="9">ATCC 11550 / CBS 779.69 / DSM 880 / IAM 14645 / JCM 23072 / IMI 49137</strain>
    </source>
</reference>
<dbReference type="InterPro" id="IPR006104">
    <property type="entry name" value="Glyco_hydro_2_N"/>
</dbReference>
<dbReference type="InterPro" id="IPR006102">
    <property type="entry name" value="Ig-like_GH2"/>
</dbReference>
<dbReference type="SUPFAM" id="SSF74650">
    <property type="entry name" value="Galactose mutarotase-like"/>
    <property type="match status" value="1"/>
</dbReference>
<evidence type="ECO:0000313" key="9">
    <source>
        <dbReference type="Proteomes" id="UP000029964"/>
    </source>
</evidence>
<dbReference type="SUPFAM" id="SSF49785">
    <property type="entry name" value="Galactose-binding domain-like"/>
    <property type="match status" value="1"/>
</dbReference>
<comment type="caution">
    <text evidence="8">The sequence shown here is derived from an EMBL/GenBank/DDBJ whole genome shotgun (WGS) entry which is preliminary data.</text>
</comment>
<dbReference type="InterPro" id="IPR011013">
    <property type="entry name" value="Gal_mutarotase_sf_dom"/>
</dbReference>
<dbReference type="PRINTS" id="PR00132">
    <property type="entry name" value="GLHYDRLASE2"/>
</dbReference>
<dbReference type="Gene3D" id="3.20.20.80">
    <property type="entry name" value="Glycosidases"/>
    <property type="match status" value="1"/>
</dbReference>
<dbReference type="PANTHER" id="PTHR46323:SF2">
    <property type="entry name" value="BETA-GALACTOSIDASE"/>
    <property type="match status" value="1"/>
</dbReference>
<sequence>MSSFPEAQPDWSNLQVLHRNTLPTRFHFFHYADEDTARLGKREGSEYYRSLNGTWRFRYNESPLEAPEWGNQQAQIPDPTTWDTIKVPGLWQLQGYGRPLYSNVNYPFPVDPPNVPFLNGTGTYWRKFTLPPGWSGDQIRLRFEGVDSAFHVWVNDKEVGYSQGARNAHEFDITPYLHVDTALGDENTLAVSVYELCDGSYLERQDQWTVSGIFRDVYLTSFPKDGITDFTAVPEIDDSFQKATLRVNVKTQGDAAGQAEVKLYGPNGKLQHEEHFETAQAAVIEVSGDGLKLWSAEHPALYTLLIIFNGRTISHRVGFRRIELRAGNFLINGKPLIFYGVNRHEHHPKFGRAVPYEWMRADLVLMKKSNINAVRCAHQPNDPRFYDVCDELGLYVMAEADVESHGFVSISKLQIKDRSAMNIHQVMQRAHEMSAEWVADNPEWTAAHVDRAVELVERYKNHTSVVMWSLGNEASYGRNLAAMYHWIKKADPSRIVHYERDRQAETADMYSAMYLHPDELRRLAGLREKDKATILCEFGHAMGNGPGGLKDYIDVYRELPNLQGGFLWQWCNQGLLKREGKLTYYAYGGDWGDYPNDYDFVLDGILFSDHTGNPGLTEYKKVIEPVTVRLVGTRLEITNHYDFVDLGHLSATWSISSVYGDAEWSEMDLPAIPPGQSALVDLPVELGAEDRNDTWFSLVFSLKEDTSWAERGHEVAWWQTPLFKETTGLQLSTLSPQTPLAVRKLGSKLILESSSTNSVITFDLVRGDLQWVAHGTKTITKGPELSLYRAQTQNDKGSRGDGVEWNKLFLRDAKMHVRSTSWRANDDGSVTLEVKVRVAPPILEWACNATMTYTFTPDAVRIHTKGAFSGNHPQIVARVGLTMSLPKHYNQATWSGRGPGESYRDKKEGARFGVWDASLEQMETKYEWPQEYGNRTDTRWVRIESAEDGVSLEARMGETPFNFSLRRYTLEEIDRAQHPHELTEADESVFNLDYAQHGIGTGSCGPPPFAAYELHAGPFEFTTDLRVRKL</sequence>
<dbReference type="InterPro" id="IPR017853">
    <property type="entry name" value="GH"/>
</dbReference>
<evidence type="ECO:0000256" key="1">
    <source>
        <dbReference type="ARBA" id="ARBA00001412"/>
    </source>
</evidence>
<dbReference type="InterPro" id="IPR014718">
    <property type="entry name" value="GH-type_carb-bd"/>
</dbReference>
<dbReference type="Gene3D" id="2.60.120.260">
    <property type="entry name" value="Galactose-binding domain-like"/>
    <property type="match status" value="1"/>
</dbReference>
<dbReference type="SMART" id="SM01038">
    <property type="entry name" value="Bgal_small_N"/>
    <property type="match status" value="1"/>
</dbReference>
<comment type="similarity">
    <text evidence="2">Belongs to the glycosyl hydrolase 2 family.</text>
</comment>
<dbReference type="Gene3D" id="2.70.98.10">
    <property type="match status" value="1"/>
</dbReference>
<dbReference type="InterPro" id="IPR036156">
    <property type="entry name" value="Beta-gal/glucu_dom_sf"/>
</dbReference>
<keyword evidence="5" id="KW-0326">Glycosidase</keyword>
<dbReference type="InterPro" id="IPR050347">
    <property type="entry name" value="Bact_Beta-galactosidase"/>
</dbReference>
<feature type="domain" description="Beta galactosidase small chain/" evidence="7">
    <location>
        <begin position="752"/>
        <end position="1026"/>
    </location>
</feature>
<accession>A0A086T9D9</accession>